<sequence>MLRNFLYLNESTLNGYLSALEDGLRSVGEHRTTQSKSLLGKAGLGGFGTQGETESDTELSHSYSDTSEARFERFISLCAANPERSGWVDIINSDDDFAAASPGTILEFDCEIFVPPMIRSLTSSGGIGEAMAMMKSLSPLMTAVQPSAQRLPPDEQIQALTAMSSVMGDDLAIVGERDDTDWRVAGRLIAASIRDSELDGVARVVGKVSAAVRAGEHKSLLALPGMNLMTREQRRAQAKLGPKPGEEANWLSGPAVMLDVLAVYR</sequence>
<name>A0ABP4G8K5_9MICO</name>
<keyword evidence="2" id="KW-1185">Reference proteome</keyword>
<dbReference type="Pfam" id="PF19952">
    <property type="entry name" value="DUF6414"/>
    <property type="match status" value="1"/>
</dbReference>
<protein>
    <submittedName>
        <fullName evidence="1">Uncharacterized protein</fullName>
    </submittedName>
</protein>
<accession>A0ABP4G8K5</accession>
<dbReference type="Proteomes" id="UP001500943">
    <property type="component" value="Unassembled WGS sequence"/>
</dbReference>
<evidence type="ECO:0000313" key="1">
    <source>
        <dbReference type="EMBL" id="GAA1214919.1"/>
    </source>
</evidence>
<comment type="caution">
    <text evidence="1">The sequence shown here is derived from an EMBL/GenBank/DDBJ whole genome shotgun (WGS) entry which is preliminary data.</text>
</comment>
<dbReference type="RefSeq" id="WP_343924224.1">
    <property type="nucleotide sequence ID" value="NZ_BAAAKW010000025.1"/>
</dbReference>
<gene>
    <name evidence="1" type="ORF">GCM10009655_12660</name>
</gene>
<reference evidence="2" key="1">
    <citation type="journal article" date="2019" name="Int. J. Syst. Evol. Microbiol.">
        <title>The Global Catalogue of Microorganisms (GCM) 10K type strain sequencing project: providing services to taxonomists for standard genome sequencing and annotation.</title>
        <authorList>
            <consortium name="The Broad Institute Genomics Platform"/>
            <consortium name="The Broad Institute Genome Sequencing Center for Infectious Disease"/>
            <person name="Wu L."/>
            <person name="Ma J."/>
        </authorList>
    </citation>
    <scope>NUCLEOTIDE SEQUENCE [LARGE SCALE GENOMIC DNA]</scope>
    <source>
        <strain evidence="2">JCM 12762</strain>
    </source>
</reference>
<proteinExistence type="predicted"/>
<evidence type="ECO:0000313" key="2">
    <source>
        <dbReference type="Proteomes" id="UP001500943"/>
    </source>
</evidence>
<dbReference type="InterPro" id="IPR045633">
    <property type="entry name" value="DUF6414"/>
</dbReference>
<dbReference type="EMBL" id="BAAAKW010000025">
    <property type="protein sequence ID" value="GAA1214919.1"/>
    <property type="molecule type" value="Genomic_DNA"/>
</dbReference>
<organism evidence="1 2">
    <name type="scientific">Rhodoglobus aureus</name>
    <dbReference type="NCBI Taxonomy" id="191497"/>
    <lineage>
        <taxon>Bacteria</taxon>
        <taxon>Bacillati</taxon>
        <taxon>Actinomycetota</taxon>
        <taxon>Actinomycetes</taxon>
        <taxon>Micrococcales</taxon>
        <taxon>Microbacteriaceae</taxon>
        <taxon>Rhodoglobus</taxon>
    </lineage>
</organism>